<dbReference type="AlphaFoldDB" id="A0A9P4MEN2"/>
<dbReference type="Proteomes" id="UP000799772">
    <property type="component" value="Unassembled WGS sequence"/>
</dbReference>
<evidence type="ECO:0000256" key="1">
    <source>
        <dbReference type="SAM" id="MobiDB-lite"/>
    </source>
</evidence>
<dbReference type="EMBL" id="ML978121">
    <property type="protein sequence ID" value="KAF2104637.1"/>
    <property type="molecule type" value="Genomic_DNA"/>
</dbReference>
<feature type="compositionally biased region" description="Basic and acidic residues" evidence="1">
    <location>
        <begin position="74"/>
        <end position="83"/>
    </location>
</feature>
<organism evidence="2 3">
    <name type="scientific">Rhizodiscina lignyota</name>
    <dbReference type="NCBI Taxonomy" id="1504668"/>
    <lineage>
        <taxon>Eukaryota</taxon>
        <taxon>Fungi</taxon>
        <taxon>Dikarya</taxon>
        <taxon>Ascomycota</taxon>
        <taxon>Pezizomycotina</taxon>
        <taxon>Dothideomycetes</taxon>
        <taxon>Pleosporomycetidae</taxon>
        <taxon>Aulographales</taxon>
        <taxon>Rhizodiscinaceae</taxon>
        <taxon>Rhizodiscina</taxon>
    </lineage>
</organism>
<evidence type="ECO:0000313" key="3">
    <source>
        <dbReference type="Proteomes" id="UP000799772"/>
    </source>
</evidence>
<protein>
    <submittedName>
        <fullName evidence="2">Uncharacterized protein</fullName>
    </submittedName>
</protein>
<feature type="compositionally biased region" description="Polar residues" evidence="1">
    <location>
        <begin position="64"/>
        <end position="73"/>
    </location>
</feature>
<reference evidence="2" key="1">
    <citation type="journal article" date="2020" name="Stud. Mycol.">
        <title>101 Dothideomycetes genomes: a test case for predicting lifestyles and emergence of pathogens.</title>
        <authorList>
            <person name="Haridas S."/>
            <person name="Albert R."/>
            <person name="Binder M."/>
            <person name="Bloem J."/>
            <person name="Labutti K."/>
            <person name="Salamov A."/>
            <person name="Andreopoulos B."/>
            <person name="Baker S."/>
            <person name="Barry K."/>
            <person name="Bills G."/>
            <person name="Bluhm B."/>
            <person name="Cannon C."/>
            <person name="Castanera R."/>
            <person name="Culley D."/>
            <person name="Daum C."/>
            <person name="Ezra D."/>
            <person name="Gonzalez J."/>
            <person name="Henrissat B."/>
            <person name="Kuo A."/>
            <person name="Liang C."/>
            <person name="Lipzen A."/>
            <person name="Lutzoni F."/>
            <person name="Magnuson J."/>
            <person name="Mondo S."/>
            <person name="Nolan M."/>
            <person name="Ohm R."/>
            <person name="Pangilinan J."/>
            <person name="Park H.-J."/>
            <person name="Ramirez L."/>
            <person name="Alfaro M."/>
            <person name="Sun H."/>
            <person name="Tritt A."/>
            <person name="Yoshinaga Y."/>
            <person name="Zwiers L.-H."/>
            <person name="Turgeon B."/>
            <person name="Goodwin S."/>
            <person name="Spatafora J."/>
            <person name="Crous P."/>
            <person name="Grigoriev I."/>
        </authorList>
    </citation>
    <scope>NUCLEOTIDE SEQUENCE</scope>
    <source>
        <strain evidence="2">CBS 133067</strain>
    </source>
</reference>
<gene>
    <name evidence="2" type="ORF">NA57DRAFT_51454</name>
</gene>
<keyword evidence="3" id="KW-1185">Reference proteome</keyword>
<feature type="compositionally biased region" description="Polar residues" evidence="1">
    <location>
        <begin position="1"/>
        <end position="10"/>
    </location>
</feature>
<comment type="caution">
    <text evidence="2">The sequence shown here is derived from an EMBL/GenBank/DDBJ whole genome shotgun (WGS) entry which is preliminary data.</text>
</comment>
<sequence length="152" mass="16447">MSQSSPQNGAKSPGYKEGPAPVADDLVSASLLLTCHLASPRRRPLDYVQRTAKQAQAQQRVQASERSATAESNDPQRTRDTKLQRPSGRAASSIAPLTPLTITILFCICMRRLHALLLPLSYYHPLSIAHDSVGRRLNPATVAQTTPAHSGL</sequence>
<proteinExistence type="predicted"/>
<feature type="compositionally biased region" description="Low complexity" evidence="1">
    <location>
        <begin position="48"/>
        <end position="62"/>
    </location>
</feature>
<feature type="region of interest" description="Disordered" evidence="1">
    <location>
        <begin position="44"/>
        <end position="91"/>
    </location>
</feature>
<accession>A0A9P4MEN2</accession>
<feature type="region of interest" description="Disordered" evidence="1">
    <location>
        <begin position="1"/>
        <end position="21"/>
    </location>
</feature>
<name>A0A9P4MEN2_9PEZI</name>
<evidence type="ECO:0000313" key="2">
    <source>
        <dbReference type="EMBL" id="KAF2104637.1"/>
    </source>
</evidence>